<evidence type="ECO:0000256" key="1">
    <source>
        <dbReference type="ARBA" id="ARBA00022723"/>
    </source>
</evidence>
<dbReference type="PROSITE" id="PS50089">
    <property type="entry name" value="ZF_RING_2"/>
    <property type="match status" value="1"/>
</dbReference>
<organism evidence="6 7">
    <name type="scientific">Acanthamoeba castellanii (strain ATCC 30010 / Neff)</name>
    <dbReference type="NCBI Taxonomy" id="1257118"/>
    <lineage>
        <taxon>Eukaryota</taxon>
        <taxon>Amoebozoa</taxon>
        <taxon>Discosea</taxon>
        <taxon>Longamoebia</taxon>
        <taxon>Centramoebida</taxon>
        <taxon>Acanthamoebidae</taxon>
        <taxon>Acanthamoeba</taxon>
    </lineage>
</organism>
<keyword evidence="3" id="KW-0862">Zinc</keyword>
<protein>
    <submittedName>
        <fullName evidence="6">Zinc finger, C3HC4 type (RING finger) domain containing protein</fullName>
    </submittedName>
</protein>
<dbReference type="SMART" id="SM00184">
    <property type="entry name" value="RING"/>
    <property type="match status" value="1"/>
</dbReference>
<dbReference type="Gene3D" id="3.30.40.10">
    <property type="entry name" value="Zinc/RING finger domain, C3HC4 (zinc finger)"/>
    <property type="match status" value="1"/>
</dbReference>
<dbReference type="PANTHER" id="PTHR44080:SF1">
    <property type="entry name" value="E3 UBIQUITIN-PROTEIN LIGASE COP1"/>
    <property type="match status" value="1"/>
</dbReference>
<dbReference type="GO" id="GO:0043161">
    <property type="term" value="P:proteasome-mediated ubiquitin-dependent protein catabolic process"/>
    <property type="evidence" value="ECO:0007669"/>
    <property type="project" value="TreeGrafter"/>
</dbReference>
<dbReference type="OMA" id="KCITEWV"/>
<accession>L8HES9</accession>
<dbReference type="GO" id="GO:0008270">
    <property type="term" value="F:zinc ion binding"/>
    <property type="evidence" value="ECO:0007669"/>
    <property type="project" value="UniProtKB-KW"/>
</dbReference>
<gene>
    <name evidence="6" type="ORF">ACA1_195540</name>
</gene>
<keyword evidence="7" id="KW-1185">Reference proteome</keyword>
<dbReference type="InterPro" id="IPR042755">
    <property type="entry name" value="COP1"/>
</dbReference>
<keyword evidence="2 4" id="KW-0863">Zinc-finger</keyword>
<evidence type="ECO:0000256" key="2">
    <source>
        <dbReference type="ARBA" id="ARBA00022771"/>
    </source>
</evidence>
<dbReference type="PANTHER" id="PTHR44080">
    <property type="entry name" value="E3 UBIQUITIN-PROTEIN LIGASE COP1"/>
    <property type="match status" value="1"/>
</dbReference>
<proteinExistence type="predicted"/>
<dbReference type="SUPFAM" id="SSF57850">
    <property type="entry name" value="RING/U-box"/>
    <property type="match status" value="1"/>
</dbReference>
<name>L8HES9_ACACF</name>
<sequence>MLEEEDVQELDLTIPLKAVYDEFLCPICFSPIQNCYMTPCGHHFCEGCIMECVNRKHVCPCCNADATKAQLVRNHWFDKMLAIVQQEKEEAAKKYFSKLVSGSASAGQQSDVLRSSRERAAAMGELSPVEEVFQKHMQRSLASYELYYQELKAKFEKAQASVRSKFAAQCLDSEKEIEAVYGKGTDKAKAERERALRGLTEECEEKISVLRQSLDDCVGSLVKAYDGFLKERAVEPRLAGLSVNVLVPSRGIRWERIQLRPTDAPNELFNLLEERLKAMGTPMLDLSPDACFVLRTPLGEEIVLKDRNKPLLQYDAPPGCDVELRGQIKMQGDTHECFTLRFQKGGNQVENYFVCKDCKITWVCEACAKECHKGHTVVNYMPNHKPTWACCYCPKNRKCQIPNAKTKRG</sequence>
<dbReference type="AlphaFoldDB" id="L8HES9"/>
<reference evidence="6 7" key="1">
    <citation type="journal article" date="2013" name="Genome Biol.">
        <title>Genome of Acanthamoeba castellanii highlights extensive lateral gene transfer and early evolution of tyrosine kinase signaling.</title>
        <authorList>
            <person name="Clarke M."/>
            <person name="Lohan A.J."/>
            <person name="Liu B."/>
            <person name="Lagkouvardos I."/>
            <person name="Roy S."/>
            <person name="Zafar N."/>
            <person name="Bertelli C."/>
            <person name="Schilde C."/>
            <person name="Kianianmomeni A."/>
            <person name="Burglin T.R."/>
            <person name="Frech C."/>
            <person name="Turcotte B."/>
            <person name="Kopec K.O."/>
            <person name="Synnott J.M."/>
            <person name="Choo C."/>
            <person name="Paponov I."/>
            <person name="Finkler A."/>
            <person name="Soon Heng Tan C."/>
            <person name="Hutchins A.P."/>
            <person name="Weinmeier T."/>
            <person name="Rattei T."/>
            <person name="Chu J.S."/>
            <person name="Gimenez G."/>
            <person name="Irimia M."/>
            <person name="Rigden D.J."/>
            <person name="Fitzpatrick D.A."/>
            <person name="Lorenzo-Morales J."/>
            <person name="Bateman A."/>
            <person name="Chiu C.H."/>
            <person name="Tang P."/>
            <person name="Hegemann P."/>
            <person name="Fromm H."/>
            <person name="Raoult D."/>
            <person name="Greub G."/>
            <person name="Miranda-Saavedra D."/>
            <person name="Chen N."/>
            <person name="Nash P."/>
            <person name="Ginger M.L."/>
            <person name="Horn M."/>
            <person name="Schaap P."/>
            <person name="Caler L."/>
            <person name="Loftus B."/>
        </authorList>
    </citation>
    <scope>NUCLEOTIDE SEQUENCE [LARGE SCALE GENOMIC DNA]</scope>
    <source>
        <strain evidence="6 7">Neff</strain>
    </source>
</reference>
<keyword evidence="1" id="KW-0479">Metal-binding</keyword>
<evidence type="ECO:0000256" key="4">
    <source>
        <dbReference type="PROSITE-ProRule" id="PRU00175"/>
    </source>
</evidence>
<dbReference type="InterPro" id="IPR001841">
    <property type="entry name" value="Znf_RING"/>
</dbReference>
<dbReference type="InterPro" id="IPR013083">
    <property type="entry name" value="Znf_RING/FYVE/PHD"/>
</dbReference>
<dbReference type="Pfam" id="PF00097">
    <property type="entry name" value="zf-C3HC4"/>
    <property type="match status" value="1"/>
</dbReference>
<dbReference type="RefSeq" id="XP_004353270.1">
    <property type="nucleotide sequence ID" value="XM_004353218.1"/>
</dbReference>
<feature type="domain" description="RING-type" evidence="5">
    <location>
        <begin position="25"/>
        <end position="63"/>
    </location>
</feature>
<dbReference type="OrthoDB" id="6105938at2759"/>
<evidence type="ECO:0000313" key="6">
    <source>
        <dbReference type="EMBL" id="ELR23742.1"/>
    </source>
</evidence>
<dbReference type="GeneID" id="14924730"/>
<dbReference type="InterPro" id="IPR017907">
    <property type="entry name" value="Znf_RING_CS"/>
</dbReference>
<evidence type="ECO:0000256" key="3">
    <source>
        <dbReference type="ARBA" id="ARBA00022833"/>
    </source>
</evidence>
<dbReference type="EMBL" id="KB007854">
    <property type="protein sequence ID" value="ELR23742.1"/>
    <property type="molecule type" value="Genomic_DNA"/>
</dbReference>
<dbReference type="VEuPathDB" id="AmoebaDB:ACA1_195540"/>
<dbReference type="GO" id="GO:0061630">
    <property type="term" value="F:ubiquitin protein ligase activity"/>
    <property type="evidence" value="ECO:0007669"/>
    <property type="project" value="InterPro"/>
</dbReference>
<evidence type="ECO:0000259" key="5">
    <source>
        <dbReference type="PROSITE" id="PS50089"/>
    </source>
</evidence>
<dbReference type="Proteomes" id="UP000011083">
    <property type="component" value="Unassembled WGS sequence"/>
</dbReference>
<dbReference type="KEGG" id="acan:ACA1_195540"/>
<dbReference type="STRING" id="1257118.L8HES9"/>
<dbReference type="CDD" id="cd19669">
    <property type="entry name" value="UBR-box"/>
    <property type="match status" value="1"/>
</dbReference>
<dbReference type="PROSITE" id="PS00518">
    <property type="entry name" value="ZF_RING_1"/>
    <property type="match status" value="1"/>
</dbReference>
<dbReference type="InterPro" id="IPR018957">
    <property type="entry name" value="Znf_C3HC4_RING-type"/>
</dbReference>
<evidence type="ECO:0000313" key="7">
    <source>
        <dbReference type="Proteomes" id="UP000011083"/>
    </source>
</evidence>